<keyword evidence="6 7" id="KW-0539">Nucleus</keyword>
<dbReference type="GO" id="GO:0016592">
    <property type="term" value="C:mediator complex"/>
    <property type="evidence" value="ECO:0007669"/>
    <property type="project" value="InterPro"/>
</dbReference>
<evidence type="ECO:0000256" key="8">
    <source>
        <dbReference type="SAM" id="MobiDB-lite"/>
    </source>
</evidence>
<comment type="caution">
    <text evidence="9">The sequence shown here is derived from an EMBL/GenBank/DDBJ whole genome shotgun (WGS) entry which is preliminary data.</text>
</comment>
<dbReference type="InterPro" id="IPR008831">
    <property type="entry name" value="Mediator_Med31"/>
</dbReference>
<dbReference type="OrthoDB" id="10257739at2759"/>
<evidence type="ECO:0000256" key="6">
    <source>
        <dbReference type="ARBA" id="ARBA00023242"/>
    </source>
</evidence>
<dbReference type="GO" id="GO:0003712">
    <property type="term" value="F:transcription coregulator activity"/>
    <property type="evidence" value="ECO:0007669"/>
    <property type="project" value="InterPro"/>
</dbReference>
<sequence length="338" mass="39021">MGRKKGVSVLAKINDKGKEPLCLFFPCMLDDRKDTWVLDSWDAIEKRGQGMSKRNQFDHVLHCAKSRILWEMFSLFGVVWVLHSTVREALLNWWEATWGKALTLDQLQKRGWPLANRCYLLGAASHKGFQGSGAPCGTGHTDMAVGARKWVWPLVWSNQWLYWLVTLTPISPAIWREVERGGFMDSGKESDSAADTPTSPKNVYKDPDDGRQRFLLELEFVQCLANPTYIHYLAQNRYFEDEAFIGYLKYLQYWQQPEYIKFIMYPHCLFFLELLQNANFRNAMAHPGSKESGWWRGGGGFGSQRYAYLMRDVRNFAGRIGCKSRVDWWGRKSGGGFP</sequence>
<evidence type="ECO:0000256" key="3">
    <source>
        <dbReference type="ARBA" id="ARBA00023015"/>
    </source>
</evidence>
<comment type="subunit">
    <text evidence="7">Component of the Mediator complex.</text>
</comment>
<evidence type="ECO:0000256" key="4">
    <source>
        <dbReference type="ARBA" id="ARBA00023159"/>
    </source>
</evidence>
<evidence type="ECO:0000256" key="5">
    <source>
        <dbReference type="ARBA" id="ARBA00023163"/>
    </source>
</evidence>
<protein>
    <recommendedName>
        <fullName evidence="7">Mediator of RNA polymerase II transcription subunit 31</fullName>
    </recommendedName>
</protein>
<organism evidence="9 10">
    <name type="scientific">Vitis vinifera</name>
    <name type="common">Grape</name>
    <dbReference type="NCBI Taxonomy" id="29760"/>
    <lineage>
        <taxon>Eukaryota</taxon>
        <taxon>Viridiplantae</taxon>
        <taxon>Streptophyta</taxon>
        <taxon>Embryophyta</taxon>
        <taxon>Tracheophyta</taxon>
        <taxon>Spermatophyta</taxon>
        <taxon>Magnoliopsida</taxon>
        <taxon>eudicotyledons</taxon>
        <taxon>Gunneridae</taxon>
        <taxon>Pentapetalae</taxon>
        <taxon>rosids</taxon>
        <taxon>Vitales</taxon>
        <taxon>Vitaceae</taxon>
        <taxon>Viteae</taxon>
        <taxon>Vitis</taxon>
    </lineage>
</organism>
<dbReference type="EMBL" id="QGNW01001433">
    <property type="protein sequence ID" value="RVW41687.1"/>
    <property type="molecule type" value="Genomic_DNA"/>
</dbReference>
<proteinExistence type="inferred from homology"/>
<evidence type="ECO:0000313" key="10">
    <source>
        <dbReference type="Proteomes" id="UP000288805"/>
    </source>
</evidence>
<keyword evidence="5 7" id="KW-0804">Transcription</keyword>
<dbReference type="PANTHER" id="PTHR13186">
    <property type="entry name" value="MEDIATOR OF RNA POLYMERASE II TRANSCRIPTION SUBUNIT 31"/>
    <property type="match status" value="1"/>
</dbReference>
<keyword evidence="3 7" id="KW-0805">Transcription regulation</keyword>
<feature type="region of interest" description="Disordered" evidence="8">
    <location>
        <begin position="186"/>
        <end position="207"/>
    </location>
</feature>
<evidence type="ECO:0000256" key="1">
    <source>
        <dbReference type="ARBA" id="ARBA00004123"/>
    </source>
</evidence>
<name>A0A438E1W4_VITVI</name>
<dbReference type="AlphaFoldDB" id="A0A438E1W4"/>
<gene>
    <name evidence="9" type="primary">MED31_2</name>
    <name evidence="9" type="ORF">CK203_108702</name>
</gene>
<dbReference type="InterPro" id="IPR038089">
    <property type="entry name" value="Med31_sf"/>
</dbReference>
<evidence type="ECO:0000256" key="2">
    <source>
        <dbReference type="ARBA" id="ARBA00006378"/>
    </source>
</evidence>
<dbReference type="Proteomes" id="UP000288805">
    <property type="component" value="Unassembled WGS sequence"/>
</dbReference>
<evidence type="ECO:0000256" key="7">
    <source>
        <dbReference type="RuleBase" id="RU364129"/>
    </source>
</evidence>
<keyword evidence="4 7" id="KW-0010">Activator</keyword>
<dbReference type="GO" id="GO:0006355">
    <property type="term" value="P:regulation of DNA-templated transcription"/>
    <property type="evidence" value="ECO:0007669"/>
    <property type="project" value="InterPro"/>
</dbReference>
<dbReference type="FunFam" id="1.10.10.1340:FF:000001">
    <property type="entry name" value="Mediator of RNA polymerase II transcription subunit 31"/>
    <property type="match status" value="1"/>
</dbReference>
<evidence type="ECO:0000313" key="9">
    <source>
        <dbReference type="EMBL" id="RVW41687.1"/>
    </source>
</evidence>
<comment type="similarity">
    <text evidence="2 7">Belongs to the Mediator complex subunit 31 family.</text>
</comment>
<reference evidence="9 10" key="1">
    <citation type="journal article" date="2018" name="PLoS Genet.">
        <title>Population sequencing reveals clonal diversity and ancestral inbreeding in the grapevine cultivar Chardonnay.</title>
        <authorList>
            <person name="Roach M.J."/>
            <person name="Johnson D.L."/>
            <person name="Bohlmann J."/>
            <person name="van Vuuren H.J."/>
            <person name="Jones S.J."/>
            <person name="Pretorius I.S."/>
            <person name="Schmidt S.A."/>
            <person name="Borneman A.R."/>
        </authorList>
    </citation>
    <scope>NUCLEOTIDE SEQUENCE [LARGE SCALE GENOMIC DNA]</scope>
    <source>
        <strain evidence="10">cv. Chardonnay</strain>
        <tissue evidence="9">Leaf</tissue>
    </source>
</reference>
<dbReference type="Gene3D" id="1.10.10.1340">
    <property type="entry name" value="Mediator of RNA polymerase II, submodule Med31 (Soh1)"/>
    <property type="match status" value="1"/>
</dbReference>
<comment type="function">
    <text evidence="7">Component of the Mediator complex, a coactivator involved in the regulated transcription of nearly all RNA polymerase II-dependent genes. Mediator functions as a bridge to convey information from gene-specific regulatory proteins to the basal RNA polymerase II transcription machinery. Mediator is recruited to promoters by direct interactions with regulatory proteins and serves as a scaffold for the assembly of a functional preinitiation complex with RNA polymerase II and the general transcription factors.</text>
</comment>
<accession>A0A438E1W4</accession>
<dbReference type="Pfam" id="PF05669">
    <property type="entry name" value="Med31"/>
    <property type="match status" value="1"/>
</dbReference>
<comment type="subcellular location">
    <subcellularLocation>
        <location evidence="1 7">Nucleus</location>
    </subcellularLocation>
</comment>